<evidence type="ECO:0000313" key="5">
    <source>
        <dbReference type="EMBL" id="OGY29458.1"/>
    </source>
</evidence>
<evidence type="ECO:0000259" key="4">
    <source>
        <dbReference type="Pfam" id="PF02896"/>
    </source>
</evidence>
<evidence type="ECO:0000256" key="1">
    <source>
        <dbReference type="ARBA" id="ARBA00007837"/>
    </source>
</evidence>
<name>A0A1G1WNY3_9BACT</name>
<evidence type="ECO:0000256" key="2">
    <source>
        <dbReference type="ARBA" id="ARBA00022741"/>
    </source>
</evidence>
<dbReference type="AlphaFoldDB" id="A0A1G1WNY3"/>
<dbReference type="InterPro" id="IPR000121">
    <property type="entry name" value="PEP_util_C"/>
</dbReference>
<dbReference type="PROSITE" id="PS00742">
    <property type="entry name" value="PEP_ENZYMES_2"/>
    <property type="match status" value="1"/>
</dbReference>
<organism evidence="5 6">
    <name type="scientific">Candidatus Woykebacteria bacterium RIFCSPHIGHO2_02_FULL_43_16b</name>
    <dbReference type="NCBI Taxonomy" id="1802601"/>
    <lineage>
        <taxon>Bacteria</taxon>
        <taxon>Candidatus Woykeibacteriota</taxon>
    </lineage>
</organism>
<dbReference type="PANTHER" id="PTHR43030:SF1">
    <property type="entry name" value="PHOSPHOENOLPYRUVATE SYNTHASE"/>
    <property type="match status" value="1"/>
</dbReference>
<gene>
    <name evidence="5" type="ORF">A3J50_00630</name>
</gene>
<comment type="similarity">
    <text evidence="1">Belongs to the PEP-utilizing enzyme family.</text>
</comment>
<evidence type="ECO:0000256" key="3">
    <source>
        <dbReference type="ARBA" id="ARBA00022840"/>
    </source>
</evidence>
<comment type="caution">
    <text evidence="5">The sequence shown here is derived from an EMBL/GenBank/DDBJ whole genome shotgun (WGS) entry which is preliminary data.</text>
</comment>
<feature type="domain" description="PEP-utilising enzyme C-terminal" evidence="4">
    <location>
        <begin position="1"/>
        <end position="115"/>
    </location>
</feature>
<reference evidence="5 6" key="1">
    <citation type="journal article" date="2016" name="Nat. Commun.">
        <title>Thousands of microbial genomes shed light on interconnected biogeochemical processes in an aquifer system.</title>
        <authorList>
            <person name="Anantharaman K."/>
            <person name="Brown C.T."/>
            <person name="Hug L.A."/>
            <person name="Sharon I."/>
            <person name="Castelle C.J."/>
            <person name="Probst A.J."/>
            <person name="Thomas B.C."/>
            <person name="Singh A."/>
            <person name="Wilkins M.J."/>
            <person name="Karaoz U."/>
            <person name="Brodie E.L."/>
            <person name="Williams K.H."/>
            <person name="Hubbard S.S."/>
            <person name="Banfield J.F."/>
        </authorList>
    </citation>
    <scope>NUCLEOTIDE SEQUENCE [LARGE SCALE GENOMIC DNA]</scope>
</reference>
<dbReference type="Gene3D" id="3.20.20.60">
    <property type="entry name" value="Phosphoenolpyruvate-binding domains"/>
    <property type="match status" value="1"/>
</dbReference>
<dbReference type="InterPro" id="IPR023151">
    <property type="entry name" value="PEP_util_CS"/>
</dbReference>
<protein>
    <recommendedName>
        <fullName evidence="4">PEP-utilising enzyme C-terminal domain-containing protein</fullName>
    </recommendedName>
</protein>
<dbReference type="Pfam" id="PF02896">
    <property type="entry name" value="PEP-utilizers_C"/>
    <property type="match status" value="1"/>
</dbReference>
<dbReference type="InterPro" id="IPR040442">
    <property type="entry name" value="Pyrv_kinase-like_dom_sf"/>
</dbReference>
<accession>A0A1G1WNY3</accession>
<proteinExistence type="inferred from homology"/>
<dbReference type="GO" id="GO:0008986">
    <property type="term" value="F:pyruvate, water dikinase activity"/>
    <property type="evidence" value="ECO:0007669"/>
    <property type="project" value="InterPro"/>
</dbReference>
<dbReference type="Proteomes" id="UP000177821">
    <property type="component" value="Unassembled WGS sequence"/>
</dbReference>
<sequence>MVEVPSNVLILEKFLEVGIDGLSIGSNDLTQLILGVDRDSSQVAQEFNELDDAVMGAIEHVIKTGHKHGASVSICGQAPSIYPNLTKQLVQWGITSISVSPDAIESTRDLVAKSEQELVKK</sequence>
<dbReference type="GO" id="GO:0005524">
    <property type="term" value="F:ATP binding"/>
    <property type="evidence" value="ECO:0007669"/>
    <property type="project" value="UniProtKB-KW"/>
</dbReference>
<dbReference type="EMBL" id="MHCX01000024">
    <property type="protein sequence ID" value="OGY29458.1"/>
    <property type="molecule type" value="Genomic_DNA"/>
</dbReference>
<keyword evidence="2" id="KW-0547">Nucleotide-binding</keyword>
<dbReference type="InterPro" id="IPR006319">
    <property type="entry name" value="PEP_synth"/>
</dbReference>
<dbReference type="InterPro" id="IPR015813">
    <property type="entry name" value="Pyrv/PenolPyrv_kinase-like_dom"/>
</dbReference>
<dbReference type="SUPFAM" id="SSF51621">
    <property type="entry name" value="Phosphoenolpyruvate/pyruvate domain"/>
    <property type="match status" value="1"/>
</dbReference>
<evidence type="ECO:0000313" key="6">
    <source>
        <dbReference type="Proteomes" id="UP000177821"/>
    </source>
</evidence>
<keyword evidence="3" id="KW-0067">ATP-binding</keyword>
<dbReference type="PANTHER" id="PTHR43030">
    <property type="entry name" value="PHOSPHOENOLPYRUVATE SYNTHASE"/>
    <property type="match status" value="1"/>
</dbReference>